<dbReference type="GO" id="GO:0006412">
    <property type="term" value="P:translation"/>
    <property type="evidence" value="ECO:0007669"/>
    <property type="project" value="UniProtKB-UniRule"/>
</dbReference>
<dbReference type="PANTHER" id="PTHR10732:SF0">
    <property type="entry name" value="40S RIBOSOMAL PROTEIN S17"/>
    <property type="match status" value="1"/>
</dbReference>
<protein>
    <recommendedName>
        <fullName evidence="4">Small ribosomal subunit protein eS17</fullName>
    </recommendedName>
</protein>
<reference evidence="5" key="3">
    <citation type="journal article" date="2019" name="BMC Res. Notes">
        <title>Complete genome sequence of the Sulfodiicoccus acidiphilus strain HS-1T, the first crenarchaeon that lacks polB3, isolated from an acidic hot spring in Ohwaku-dani, Hakone, Japan.</title>
        <authorList>
            <person name="Sakai H.D."/>
            <person name="Kurosawa N."/>
        </authorList>
    </citation>
    <scope>NUCLEOTIDE SEQUENCE</scope>
    <source>
        <strain evidence="5">HS-1</strain>
    </source>
</reference>
<dbReference type="EMBL" id="BMQS01000001">
    <property type="protein sequence ID" value="GGT87068.1"/>
    <property type="molecule type" value="Genomic_DNA"/>
</dbReference>
<dbReference type="PROSITE" id="PS00712">
    <property type="entry name" value="RIBOSOMAL_S17E"/>
    <property type="match status" value="1"/>
</dbReference>
<evidence type="ECO:0000256" key="1">
    <source>
        <dbReference type="ARBA" id="ARBA00010444"/>
    </source>
</evidence>
<dbReference type="InterPro" id="IPR036401">
    <property type="entry name" value="Ribosomal_eS17_sf"/>
</dbReference>
<dbReference type="AlphaFoldDB" id="A0A348B0B4"/>
<keyword evidence="3 4" id="KW-0687">Ribonucleoprotein</keyword>
<dbReference type="RefSeq" id="WP_126448962.1">
    <property type="nucleotide sequence ID" value="NZ_AP018553.1"/>
</dbReference>
<accession>A0A348B0B4</accession>
<evidence type="ECO:0000313" key="5">
    <source>
        <dbReference type="EMBL" id="BBD71616.1"/>
    </source>
</evidence>
<evidence type="ECO:0000256" key="2">
    <source>
        <dbReference type="ARBA" id="ARBA00022980"/>
    </source>
</evidence>
<evidence type="ECO:0000256" key="4">
    <source>
        <dbReference type="HAMAP-Rule" id="MF_00511"/>
    </source>
</evidence>
<dbReference type="EMBL" id="AP018553">
    <property type="protein sequence ID" value="BBD71616.1"/>
    <property type="molecule type" value="Genomic_DNA"/>
</dbReference>
<evidence type="ECO:0000256" key="3">
    <source>
        <dbReference type="ARBA" id="ARBA00023274"/>
    </source>
</evidence>
<gene>
    <name evidence="4" type="primary">rps17e</name>
    <name evidence="6" type="ORF">GCM10007116_01380</name>
    <name evidence="5" type="ORF">HS1genome_0005</name>
</gene>
<dbReference type="Pfam" id="PF00833">
    <property type="entry name" value="Ribosomal_S17e"/>
    <property type="match status" value="1"/>
</dbReference>
<dbReference type="HAMAP" id="MF_00511">
    <property type="entry name" value="Ribosomal_eS17"/>
    <property type="match status" value="1"/>
</dbReference>
<dbReference type="OrthoDB" id="52479at2157"/>
<organism evidence="5 7">
    <name type="scientific">Sulfodiicoccus acidiphilus</name>
    <dbReference type="NCBI Taxonomy" id="1670455"/>
    <lineage>
        <taxon>Archaea</taxon>
        <taxon>Thermoproteota</taxon>
        <taxon>Thermoprotei</taxon>
        <taxon>Sulfolobales</taxon>
        <taxon>Sulfolobaceae</taxon>
        <taxon>Sulfodiicoccus</taxon>
    </lineage>
</organism>
<dbReference type="Proteomes" id="UP000276741">
    <property type="component" value="Chromosome"/>
</dbReference>
<dbReference type="PANTHER" id="PTHR10732">
    <property type="entry name" value="40S RIBOSOMAL PROTEIN S17"/>
    <property type="match status" value="1"/>
</dbReference>
<dbReference type="Proteomes" id="UP000616143">
    <property type="component" value="Unassembled WGS sequence"/>
</dbReference>
<dbReference type="InterPro" id="IPR001210">
    <property type="entry name" value="Ribosomal_eS17"/>
</dbReference>
<comment type="similarity">
    <text evidence="1 4">Belongs to the eukaryotic ribosomal protein eS17 family.</text>
</comment>
<dbReference type="Gene3D" id="1.10.60.20">
    <property type="entry name" value="Ribosomal protein S17e-like"/>
    <property type="match status" value="1"/>
</dbReference>
<dbReference type="GO" id="GO:0005840">
    <property type="term" value="C:ribosome"/>
    <property type="evidence" value="ECO:0007669"/>
    <property type="project" value="UniProtKB-KW"/>
</dbReference>
<dbReference type="InterPro" id="IPR018273">
    <property type="entry name" value="Ribosomal_eS17_CS"/>
</dbReference>
<dbReference type="GO" id="GO:0005829">
    <property type="term" value="C:cytosol"/>
    <property type="evidence" value="ECO:0007669"/>
    <property type="project" value="UniProtKB-ARBA"/>
</dbReference>
<evidence type="ECO:0000313" key="7">
    <source>
        <dbReference type="Proteomes" id="UP000276741"/>
    </source>
</evidence>
<keyword evidence="2 4" id="KW-0689">Ribosomal protein</keyword>
<proteinExistence type="inferred from homology"/>
<dbReference type="KEGG" id="sacd:HS1genome_0005"/>
<reference evidence="7" key="2">
    <citation type="submission" date="2018-04" db="EMBL/GenBank/DDBJ databases">
        <title>Complete genome sequence of Sulfodiicoccus acidiphilus strain HS-1.</title>
        <authorList>
            <person name="Sakai H.D."/>
            <person name="Kurosawa N."/>
        </authorList>
    </citation>
    <scope>NUCLEOTIDE SEQUENCE [LARGE SCALE GENOMIC DNA]</scope>
    <source>
        <strain evidence="7">HS-1</strain>
    </source>
</reference>
<reference evidence="6" key="4">
    <citation type="submission" date="2020-09" db="EMBL/GenBank/DDBJ databases">
        <authorList>
            <person name="Sun Q."/>
            <person name="Ohkuma M."/>
        </authorList>
    </citation>
    <scope>NUCLEOTIDE SEQUENCE</scope>
    <source>
        <strain evidence="6">JCM 31740</strain>
    </source>
</reference>
<dbReference type="SUPFAM" id="SSF116820">
    <property type="entry name" value="Rps17e-like"/>
    <property type="match status" value="1"/>
</dbReference>
<dbReference type="GO" id="GO:1990904">
    <property type="term" value="C:ribonucleoprotein complex"/>
    <property type="evidence" value="ECO:0007669"/>
    <property type="project" value="UniProtKB-KW"/>
</dbReference>
<name>A0A348B0B4_9CREN</name>
<keyword evidence="7" id="KW-1185">Reference proteome</keyword>
<dbReference type="GO" id="GO:0003735">
    <property type="term" value="F:structural constituent of ribosome"/>
    <property type="evidence" value="ECO:0007669"/>
    <property type="project" value="InterPro"/>
</dbReference>
<reference evidence="6" key="1">
    <citation type="journal article" date="2014" name="Int. J. Syst. Evol. Microbiol.">
        <title>Complete genome sequence of Corynebacterium casei LMG S-19264T (=DSM 44701T), isolated from a smear-ripened cheese.</title>
        <authorList>
            <consortium name="US DOE Joint Genome Institute (JGI-PGF)"/>
            <person name="Walter F."/>
            <person name="Albersmeier A."/>
            <person name="Kalinowski J."/>
            <person name="Ruckert C."/>
        </authorList>
    </citation>
    <scope>NUCLEOTIDE SEQUENCE</scope>
    <source>
        <strain evidence="6">JCM 31740</strain>
    </source>
</reference>
<dbReference type="NCBIfam" id="NF002242">
    <property type="entry name" value="PRK01151.1"/>
    <property type="match status" value="1"/>
</dbReference>
<dbReference type="GeneID" id="38665491"/>
<evidence type="ECO:0000313" key="6">
    <source>
        <dbReference type="EMBL" id="GGT87068.1"/>
    </source>
</evidence>
<sequence>MGNVYTRDIKRVAQQIFEEHKGEVTKDFRQNKELLKKYLDVQSKKVRNRVAGYLTRYVRTVENAEKMRQEREQELVEE</sequence>